<feature type="transmembrane region" description="Helical" evidence="14">
    <location>
        <begin position="12"/>
        <end position="33"/>
    </location>
</feature>
<keyword evidence="8 14" id="KW-1133">Transmembrane helix</keyword>
<keyword evidence="10 13" id="KW-0408">Iron</keyword>
<dbReference type="Gene3D" id="1.10.630.10">
    <property type="entry name" value="Cytochrome P450"/>
    <property type="match status" value="1"/>
</dbReference>
<evidence type="ECO:0000256" key="7">
    <source>
        <dbReference type="ARBA" id="ARBA00022723"/>
    </source>
</evidence>
<evidence type="ECO:0000256" key="10">
    <source>
        <dbReference type="ARBA" id="ARBA00023004"/>
    </source>
</evidence>
<dbReference type="PANTHER" id="PTHR46206:SF5">
    <property type="entry name" value="P450, PUTATIVE (EUROFUNG)-RELATED"/>
    <property type="match status" value="1"/>
</dbReference>
<keyword evidence="9" id="KW-0560">Oxidoreductase</keyword>
<sequence>MLLHLLQSVHPPSFLFGLVVLLLWALKVLDVVVKAPKWRMAVTRIRDTYLRHKYLINGAVLIEKSYATAKGIPFVIHTPGRSNTMVTTDFHIRELDKAPRSVLSLHAVAKEFLQPKHTMHGFEWKDQRGIEGTGFVRAIRELLTSRLPQLVPKLSLTISKTLNAEKSNAKVSGGWHRLSLFSTAKHIVTAVNCAVFFPPELAENREFLRAALDFPEDVFLASEIIQLLPHCIAGALAKLATRNHRSATAFYDFLYPVVQRRMKEHSDSSALGEQHDDGIQWLIQTTPKRETWSTERLVGEIMAVWYGSLHTLAIASTNALIDLYSHPEYIQPLRAEVESTQYDAFKRSSEGLPELDSFLKESARLSAFESTGIRRQALDDFRFSDGLLIPKGSWVCVPHRAMMRDEKHFPHARHFDGRRFLKPEDKGLSHHSDSWLVWGAGRIVCPGRFYATVVLKLVISLFLTEYDCELEPINGFTYVQWRTALIPKSSITLRIKSRT</sequence>
<evidence type="ECO:0000256" key="12">
    <source>
        <dbReference type="ARBA" id="ARBA00023136"/>
    </source>
</evidence>
<dbReference type="InterPro" id="IPR001128">
    <property type="entry name" value="Cyt_P450"/>
</dbReference>
<dbReference type="GO" id="GO:0004497">
    <property type="term" value="F:monooxygenase activity"/>
    <property type="evidence" value="ECO:0007669"/>
    <property type="project" value="UniProtKB-KW"/>
</dbReference>
<name>A0A6A5ZRB7_9PLEO</name>
<dbReference type="GO" id="GO:0016705">
    <property type="term" value="F:oxidoreductase activity, acting on paired donors, with incorporation or reduction of molecular oxygen"/>
    <property type="evidence" value="ECO:0007669"/>
    <property type="project" value="InterPro"/>
</dbReference>
<evidence type="ECO:0000256" key="8">
    <source>
        <dbReference type="ARBA" id="ARBA00022989"/>
    </source>
</evidence>
<keyword evidence="7 13" id="KW-0479">Metal-binding</keyword>
<protein>
    <submittedName>
        <fullName evidence="15">Cytochrome P450</fullName>
    </submittedName>
</protein>
<dbReference type="InterPro" id="IPR002403">
    <property type="entry name" value="Cyt_P450_E_grp-IV"/>
</dbReference>
<dbReference type="SUPFAM" id="SSF48264">
    <property type="entry name" value="Cytochrome P450"/>
    <property type="match status" value="1"/>
</dbReference>
<evidence type="ECO:0000313" key="16">
    <source>
        <dbReference type="Proteomes" id="UP000799770"/>
    </source>
</evidence>
<keyword evidence="12 14" id="KW-0472">Membrane</keyword>
<comment type="pathway">
    <text evidence="3">Mycotoxin biosynthesis.</text>
</comment>
<proteinExistence type="inferred from homology"/>
<accession>A0A6A5ZRB7</accession>
<dbReference type="OrthoDB" id="1844152at2759"/>
<keyword evidence="16" id="KW-1185">Reference proteome</keyword>
<feature type="binding site" description="axial binding residue" evidence="13">
    <location>
        <position position="445"/>
    </location>
    <ligand>
        <name>heme</name>
        <dbReference type="ChEBI" id="CHEBI:30413"/>
    </ligand>
    <ligandPart>
        <name>Fe</name>
        <dbReference type="ChEBI" id="CHEBI:18248"/>
    </ligandPart>
</feature>
<dbReference type="GO" id="GO:0020037">
    <property type="term" value="F:heme binding"/>
    <property type="evidence" value="ECO:0007669"/>
    <property type="project" value="InterPro"/>
</dbReference>
<dbReference type="GO" id="GO:0016020">
    <property type="term" value="C:membrane"/>
    <property type="evidence" value="ECO:0007669"/>
    <property type="project" value="UniProtKB-SubCell"/>
</dbReference>
<evidence type="ECO:0000256" key="13">
    <source>
        <dbReference type="PIRSR" id="PIRSR602403-1"/>
    </source>
</evidence>
<organism evidence="15 16">
    <name type="scientific">Lophiotrema nucula</name>
    <dbReference type="NCBI Taxonomy" id="690887"/>
    <lineage>
        <taxon>Eukaryota</taxon>
        <taxon>Fungi</taxon>
        <taxon>Dikarya</taxon>
        <taxon>Ascomycota</taxon>
        <taxon>Pezizomycotina</taxon>
        <taxon>Dothideomycetes</taxon>
        <taxon>Pleosporomycetidae</taxon>
        <taxon>Pleosporales</taxon>
        <taxon>Lophiotremataceae</taxon>
        <taxon>Lophiotrema</taxon>
    </lineage>
</organism>
<dbReference type="GO" id="GO:0005506">
    <property type="term" value="F:iron ion binding"/>
    <property type="evidence" value="ECO:0007669"/>
    <property type="project" value="InterPro"/>
</dbReference>
<evidence type="ECO:0000256" key="6">
    <source>
        <dbReference type="ARBA" id="ARBA00022692"/>
    </source>
</evidence>
<dbReference type="PRINTS" id="PR00465">
    <property type="entry name" value="EP450IV"/>
</dbReference>
<evidence type="ECO:0000256" key="1">
    <source>
        <dbReference type="ARBA" id="ARBA00001971"/>
    </source>
</evidence>
<comment type="cofactor">
    <cofactor evidence="1 13">
        <name>heme</name>
        <dbReference type="ChEBI" id="CHEBI:30413"/>
    </cofactor>
</comment>
<dbReference type="AlphaFoldDB" id="A0A6A5ZRB7"/>
<evidence type="ECO:0000313" key="15">
    <source>
        <dbReference type="EMBL" id="KAF2121685.1"/>
    </source>
</evidence>
<evidence type="ECO:0000256" key="5">
    <source>
        <dbReference type="ARBA" id="ARBA00022617"/>
    </source>
</evidence>
<dbReference type="EMBL" id="ML977312">
    <property type="protein sequence ID" value="KAF2121685.1"/>
    <property type="molecule type" value="Genomic_DNA"/>
</dbReference>
<dbReference type="Proteomes" id="UP000799770">
    <property type="component" value="Unassembled WGS sequence"/>
</dbReference>
<keyword evidence="6 14" id="KW-0812">Transmembrane</keyword>
<evidence type="ECO:0000256" key="3">
    <source>
        <dbReference type="ARBA" id="ARBA00004685"/>
    </source>
</evidence>
<dbReference type="Pfam" id="PF00067">
    <property type="entry name" value="p450"/>
    <property type="match status" value="1"/>
</dbReference>
<dbReference type="PANTHER" id="PTHR46206">
    <property type="entry name" value="CYTOCHROME P450"/>
    <property type="match status" value="1"/>
</dbReference>
<gene>
    <name evidence="15" type="ORF">BDV96DRAFT_627955</name>
</gene>
<dbReference type="CDD" id="cd11041">
    <property type="entry name" value="CYP503A1-like"/>
    <property type="match status" value="1"/>
</dbReference>
<keyword evidence="11" id="KW-0503">Monooxygenase</keyword>
<evidence type="ECO:0000256" key="2">
    <source>
        <dbReference type="ARBA" id="ARBA00004370"/>
    </source>
</evidence>
<reference evidence="15" key="1">
    <citation type="journal article" date="2020" name="Stud. Mycol.">
        <title>101 Dothideomycetes genomes: a test case for predicting lifestyles and emergence of pathogens.</title>
        <authorList>
            <person name="Haridas S."/>
            <person name="Albert R."/>
            <person name="Binder M."/>
            <person name="Bloem J."/>
            <person name="Labutti K."/>
            <person name="Salamov A."/>
            <person name="Andreopoulos B."/>
            <person name="Baker S."/>
            <person name="Barry K."/>
            <person name="Bills G."/>
            <person name="Bluhm B."/>
            <person name="Cannon C."/>
            <person name="Castanera R."/>
            <person name="Culley D."/>
            <person name="Daum C."/>
            <person name="Ezra D."/>
            <person name="Gonzalez J."/>
            <person name="Henrissat B."/>
            <person name="Kuo A."/>
            <person name="Liang C."/>
            <person name="Lipzen A."/>
            <person name="Lutzoni F."/>
            <person name="Magnuson J."/>
            <person name="Mondo S."/>
            <person name="Nolan M."/>
            <person name="Ohm R."/>
            <person name="Pangilinan J."/>
            <person name="Park H.-J."/>
            <person name="Ramirez L."/>
            <person name="Alfaro M."/>
            <person name="Sun H."/>
            <person name="Tritt A."/>
            <person name="Yoshinaga Y."/>
            <person name="Zwiers L.-H."/>
            <person name="Turgeon B."/>
            <person name="Goodwin S."/>
            <person name="Spatafora J."/>
            <person name="Crous P."/>
            <person name="Grigoriev I."/>
        </authorList>
    </citation>
    <scope>NUCLEOTIDE SEQUENCE</scope>
    <source>
        <strain evidence="15">CBS 627.86</strain>
    </source>
</reference>
<comment type="subcellular location">
    <subcellularLocation>
        <location evidence="2">Membrane</location>
    </subcellularLocation>
</comment>
<evidence type="ECO:0000256" key="4">
    <source>
        <dbReference type="ARBA" id="ARBA00010617"/>
    </source>
</evidence>
<comment type="similarity">
    <text evidence="4">Belongs to the cytochrome P450 family.</text>
</comment>
<evidence type="ECO:0000256" key="9">
    <source>
        <dbReference type="ARBA" id="ARBA00023002"/>
    </source>
</evidence>
<dbReference type="InterPro" id="IPR036396">
    <property type="entry name" value="Cyt_P450_sf"/>
</dbReference>
<evidence type="ECO:0000256" key="14">
    <source>
        <dbReference type="SAM" id="Phobius"/>
    </source>
</evidence>
<evidence type="ECO:0000256" key="11">
    <source>
        <dbReference type="ARBA" id="ARBA00023033"/>
    </source>
</evidence>
<keyword evidence="5 13" id="KW-0349">Heme</keyword>